<keyword evidence="3 9" id="KW-0349">Heme</keyword>
<dbReference type="GO" id="GO:0046872">
    <property type="term" value="F:metal ion binding"/>
    <property type="evidence" value="ECO:0007669"/>
    <property type="project" value="UniProtKB-UniRule"/>
</dbReference>
<protein>
    <recommendedName>
        <fullName evidence="12">Peroxidase</fullName>
        <ecNumber evidence="12">1.11.1.-</ecNumber>
    </recommendedName>
</protein>
<evidence type="ECO:0000256" key="6">
    <source>
        <dbReference type="ARBA" id="ARBA00023004"/>
    </source>
</evidence>
<reference evidence="14 15" key="1">
    <citation type="journal article" date="2015" name="BMC Genomics">
        <title>Insights from the genome of Ophiocordyceps polyrhachis-furcata to pathogenicity and host specificity in insect fungi.</title>
        <authorList>
            <person name="Wichadakul D."/>
            <person name="Kobmoo N."/>
            <person name="Ingsriswang S."/>
            <person name="Tangphatsornruang S."/>
            <person name="Chantasingh D."/>
            <person name="Luangsa-ard J.J."/>
            <person name="Eurwilaichitr L."/>
        </authorList>
    </citation>
    <scope>NUCLEOTIDE SEQUENCE [LARGE SCALE GENOMIC DNA]</scope>
    <source>
        <strain evidence="14 15">BCC 54312</strain>
    </source>
</reference>
<organism evidence="14 15">
    <name type="scientific">Ophiocordyceps polyrhachis-furcata BCC 54312</name>
    <dbReference type="NCBI Taxonomy" id="1330021"/>
    <lineage>
        <taxon>Eukaryota</taxon>
        <taxon>Fungi</taxon>
        <taxon>Dikarya</taxon>
        <taxon>Ascomycota</taxon>
        <taxon>Pezizomycotina</taxon>
        <taxon>Sordariomycetes</taxon>
        <taxon>Hypocreomycetidae</taxon>
        <taxon>Hypocreales</taxon>
        <taxon>Ophiocordycipitaceae</taxon>
        <taxon>Ophiocordyceps</taxon>
    </lineage>
</organism>
<comment type="caution">
    <text evidence="14">The sequence shown here is derived from an EMBL/GenBank/DDBJ whole genome shotgun (WGS) entry which is preliminary data.</text>
</comment>
<comment type="similarity">
    <text evidence="1 12">Belongs to the peroxidase family. Ligninase subfamily.</text>
</comment>
<feature type="binding site" evidence="9">
    <location>
        <position position="142"/>
    </location>
    <ligand>
        <name>Ca(2+)</name>
        <dbReference type="ChEBI" id="CHEBI:29108"/>
        <label>1</label>
    </ligand>
</feature>
<dbReference type="InterPro" id="IPR002016">
    <property type="entry name" value="Haem_peroxidase"/>
</dbReference>
<keyword evidence="5 12" id="KW-0560">Oxidoreductase</keyword>
<evidence type="ECO:0000256" key="4">
    <source>
        <dbReference type="ARBA" id="ARBA00022723"/>
    </source>
</evidence>
<dbReference type="Pfam" id="PF00141">
    <property type="entry name" value="peroxidase"/>
    <property type="match status" value="1"/>
</dbReference>
<keyword evidence="15" id="KW-1185">Reference proteome</keyword>
<accession>A0A367LFG7</accession>
<evidence type="ECO:0000256" key="10">
    <source>
        <dbReference type="PIRSR" id="PIRSR601621-3"/>
    </source>
</evidence>
<feature type="binding site" evidence="9">
    <location>
        <position position="138"/>
    </location>
    <ligand>
        <name>Ca(2+)</name>
        <dbReference type="ChEBI" id="CHEBI:29108"/>
        <label>1</label>
    </ligand>
</feature>
<sequence length="391" mass="42843">MKATSLMVLAAGLVHSFPGFQDLKSRAAELETRGTDELLGDLRTLPSDRLSRTGTDIRNLLIGRGIPEELFSTYIFTPARDSAACRADRCCIWKHIADVMRREMMGSAGRCNNLARQCVRIGFHDAGSWSKSNGLGGGADGSIILARECYTREIHRGLETGCDRIQVWYDEFKQYGISMADLIQFAANVATVTCPLGPRVRTFVGRKDSSEPAPDGLLPEPTDSADKLIALFLDKTISPDELVALVGAHTTAQQFFFDPSRAGDPLDSSPGVWDVKFYGQVRGPFTPARVIKLPSDVSLSRDARTRGTWNLFSGLITGQIPWSLAYARAYIRLSLLGVDNINELQECTKALPLPLSSFFSPDQPLLDAFANGFMSSARDQVLQGDRITPGF</sequence>
<dbReference type="PROSITE" id="PS00436">
    <property type="entry name" value="PEROXIDASE_2"/>
    <property type="match status" value="1"/>
</dbReference>
<feature type="binding site" evidence="9">
    <location>
        <position position="250"/>
    </location>
    <ligand>
        <name>Ca(2+)</name>
        <dbReference type="ChEBI" id="CHEBI:29108"/>
        <label>2</label>
    </ligand>
</feature>
<dbReference type="EC" id="1.11.1.-" evidence="12"/>
<dbReference type="InterPro" id="IPR001621">
    <property type="entry name" value="Ligninase"/>
</dbReference>
<name>A0A367LFG7_9HYPO</name>
<dbReference type="InterPro" id="IPR019794">
    <property type="entry name" value="Peroxidases_AS"/>
</dbReference>
<dbReference type="GO" id="GO:0034599">
    <property type="term" value="P:cellular response to oxidative stress"/>
    <property type="evidence" value="ECO:0007669"/>
    <property type="project" value="InterPro"/>
</dbReference>
<feature type="disulfide bond" evidence="11">
    <location>
        <begin position="111"/>
        <end position="194"/>
    </location>
</feature>
<evidence type="ECO:0000256" key="11">
    <source>
        <dbReference type="PIRSR" id="PIRSR601621-4"/>
    </source>
</evidence>
<keyword evidence="7" id="KW-0325">Glycoprotein</keyword>
<feature type="binding site" description="axial binding residue" evidence="9">
    <location>
        <position position="249"/>
    </location>
    <ligand>
        <name>heme b</name>
        <dbReference type="ChEBI" id="CHEBI:60344"/>
    </ligand>
    <ligandPart>
        <name>Fe</name>
        <dbReference type="ChEBI" id="CHEBI:18248"/>
    </ligandPart>
</feature>
<comment type="cofactor">
    <cofactor evidence="9">
        <name>heme b</name>
        <dbReference type="ChEBI" id="CHEBI:60344"/>
    </cofactor>
    <text evidence="9">Binds 1 heme b (iron(II)-protoporphyrin IX) group per subunit.</text>
</comment>
<evidence type="ECO:0000256" key="7">
    <source>
        <dbReference type="ARBA" id="ARBA00023180"/>
    </source>
</evidence>
<dbReference type="Gene3D" id="1.10.420.10">
    <property type="entry name" value="Peroxidase, domain 2"/>
    <property type="match status" value="1"/>
</dbReference>
<feature type="site" description="Transition state stabilizer" evidence="10">
    <location>
        <position position="120"/>
    </location>
</feature>
<feature type="active site" description="Proton acceptor" evidence="8">
    <location>
        <position position="124"/>
    </location>
</feature>
<evidence type="ECO:0000256" key="12">
    <source>
        <dbReference type="RuleBase" id="RU363051"/>
    </source>
</evidence>
<evidence type="ECO:0000259" key="13">
    <source>
        <dbReference type="PROSITE" id="PS50873"/>
    </source>
</evidence>
<keyword evidence="4 9" id="KW-0479">Metal-binding</keyword>
<keyword evidence="12" id="KW-0732">Signal</keyword>
<evidence type="ECO:0000256" key="8">
    <source>
        <dbReference type="PIRSR" id="PIRSR601621-1"/>
    </source>
</evidence>
<gene>
    <name evidence="14" type="ORF">L249_0407</name>
</gene>
<comment type="cofactor">
    <cofactor evidence="9 12">
        <name>Ca(2+)</name>
        <dbReference type="ChEBI" id="CHEBI:29108"/>
    </cofactor>
    <text evidence="9 12">Binds 2 calcium ions per subunit.</text>
</comment>
<feature type="binding site" evidence="9">
    <location>
        <position position="140"/>
    </location>
    <ligand>
        <name>Ca(2+)</name>
        <dbReference type="ChEBI" id="CHEBI:29108"/>
        <label>1</label>
    </ligand>
</feature>
<feature type="chain" id="PRO_5016483079" description="Peroxidase" evidence="12">
    <location>
        <begin position="17"/>
        <end position="391"/>
    </location>
</feature>
<dbReference type="PANTHER" id="PTHR31356:SF66">
    <property type="entry name" value="CATALASE-PEROXIDASE"/>
    <property type="match status" value="1"/>
</dbReference>
<feature type="binding site" evidence="9">
    <location>
        <position position="125"/>
    </location>
    <ligand>
        <name>Ca(2+)</name>
        <dbReference type="ChEBI" id="CHEBI:29108"/>
        <label>1</label>
    </ligand>
</feature>
<dbReference type="EMBL" id="LKCN02000007">
    <property type="protein sequence ID" value="RCI13173.1"/>
    <property type="molecule type" value="Genomic_DNA"/>
</dbReference>
<evidence type="ECO:0000313" key="15">
    <source>
        <dbReference type="Proteomes" id="UP000253664"/>
    </source>
</evidence>
<dbReference type="SUPFAM" id="SSF48113">
    <property type="entry name" value="Heme-dependent peroxidases"/>
    <property type="match status" value="1"/>
</dbReference>
<dbReference type="GO" id="GO:0042744">
    <property type="term" value="P:hydrogen peroxide catabolic process"/>
    <property type="evidence" value="ECO:0007669"/>
    <property type="project" value="TreeGrafter"/>
</dbReference>
<dbReference type="PRINTS" id="PR00458">
    <property type="entry name" value="PEROXIDASE"/>
</dbReference>
<feature type="disulfide bond" evidence="11">
    <location>
        <begin position="90"/>
        <end position="347"/>
    </location>
</feature>
<feature type="domain" description="Plant heme peroxidase family profile" evidence="13">
    <location>
        <begin position="177"/>
        <end position="250"/>
    </location>
</feature>
<dbReference type="InterPro" id="IPR044831">
    <property type="entry name" value="Ccp1-like"/>
</dbReference>
<keyword evidence="9 12" id="KW-0106">Calcium</keyword>
<evidence type="ECO:0000256" key="9">
    <source>
        <dbReference type="PIRSR" id="PIRSR601621-2"/>
    </source>
</evidence>
<dbReference type="PROSITE" id="PS50873">
    <property type="entry name" value="PEROXIDASE_4"/>
    <property type="match status" value="1"/>
</dbReference>
<dbReference type="STRING" id="1330021.A0A367LFG7"/>
<keyword evidence="2 12" id="KW-0575">Peroxidase</keyword>
<keyword evidence="6 9" id="KW-0408">Iron</keyword>
<evidence type="ECO:0000313" key="14">
    <source>
        <dbReference type="EMBL" id="RCI13173.1"/>
    </source>
</evidence>
<evidence type="ECO:0000256" key="2">
    <source>
        <dbReference type="ARBA" id="ARBA00022559"/>
    </source>
</evidence>
<keyword evidence="11" id="KW-1015">Disulfide bond</keyword>
<dbReference type="OrthoDB" id="2113341at2759"/>
<dbReference type="PANTHER" id="PTHR31356">
    <property type="entry name" value="THYLAKOID LUMENAL 29 KDA PROTEIN, CHLOROPLASTIC-RELATED"/>
    <property type="match status" value="1"/>
</dbReference>
<evidence type="ECO:0000256" key="1">
    <source>
        <dbReference type="ARBA" id="ARBA00006089"/>
    </source>
</evidence>
<dbReference type="FunFam" id="1.10.520.10:FF:000021">
    <property type="entry name" value="Peroxidase"/>
    <property type="match status" value="1"/>
</dbReference>
<feature type="signal peptide" evidence="12">
    <location>
        <begin position="1"/>
        <end position="16"/>
    </location>
</feature>
<proteinExistence type="inferred from homology"/>
<dbReference type="AlphaFoldDB" id="A0A367LFG7"/>
<dbReference type="Proteomes" id="UP000253664">
    <property type="component" value="Unassembled WGS sequence"/>
</dbReference>
<dbReference type="GO" id="GO:0000302">
    <property type="term" value="P:response to reactive oxygen species"/>
    <property type="evidence" value="ECO:0007669"/>
    <property type="project" value="TreeGrafter"/>
</dbReference>
<evidence type="ECO:0000256" key="3">
    <source>
        <dbReference type="ARBA" id="ARBA00022617"/>
    </source>
</evidence>
<feature type="binding site" evidence="9">
    <location>
        <position position="267"/>
    </location>
    <ligand>
        <name>Ca(2+)</name>
        <dbReference type="ChEBI" id="CHEBI:29108"/>
        <label>2</label>
    </ligand>
</feature>
<evidence type="ECO:0000256" key="5">
    <source>
        <dbReference type="ARBA" id="ARBA00023002"/>
    </source>
</evidence>
<dbReference type="GO" id="GO:0020037">
    <property type="term" value="F:heme binding"/>
    <property type="evidence" value="ECO:0007669"/>
    <property type="project" value="UniProtKB-UniRule"/>
</dbReference>
<dbReference type="PRINTS" id="PR00462">
    <property type="entry name" value="LIGNINASE"/>
</dbReference>
<dbReference type="InterPro" id="IPR010255">
    <property type="entry name" value="Haem_peroxidase_sf"/>
</dbReference>
<feature type="binding site" evidence="9">
    <location>
        <position position="274"/>
    </location>
    <ligand>
        <name>Ca(2+)</name>
        <dbReference type="ChEBI" id="CHEBI:29108"/>
        <label>2</label>
    </ligand>
</feature>
<dbReference type="Gene3D" id="1.10.520.10">
    <property type="match status" value="1"/>
</dbReference>
<dbReference type="GO" id="GO:0004601">
    <property type="term" value="F:peroxidase activity"/>
    <property type="evidence" value="ECO:0007669"/>
    <property type="project" value="UniProtKB-KW"/>
</dbReference>